<dbReference type="AlphaFoldDB" id="A0AAN6WIB5"/>
<dbReference type="InterPro" id="IPR005123">
    <property type="entry name" value="Oxoglu/Fe-dep_dioxygenase_dom"/>
</dbReference>
<accession>A0AAN6WIB5</accession>
<dbReference type="InterPro" id="IPR044862">
    <property type="entry name" value="Pro_4_hyd_alph_FE2OG_OXY"/>
</dbReference>
<reference evidence="9" key="2">
    <citation type="submission" date="2023-05" db="EMBL/GenBank/DDBJ databases">
        <authorList>
            <consortium name="Lawrence Berkeley National Laboratory"/>
            <person name="Steindorff A."/>
            <person name="Hensen N."/>
            <person name="Bonometti L."/>
            <person name="Westerberg I."/>
            <person name="Brannstrom I.O."/>
            <person name="Guillou S."/>
            <person name="Cros-Aarteil S."/>
            <person name="Calhoun S."/>
            <person name="Haridas S."/>
            <person name="Kuo A."/>
            <person name="Mondo S."/>
            <person name="Pangilinan J."/>
            <person name="Riley R."/>
            <person name="Labutti K."/>
            <person name="Andreopoulos B."/>
            <person name="Lipzen A."/>
            <person name="Chen C."/>
            <person name="Yanf M."/>
            <person name="Daum C."/>
            <person name="Ng V."/>
            <person name="Clum A."/>
            <person name="Ohm R."/>
            <person name="Martin F."/>
            <person name="Silar P."/>
            <person name="Natvig D."/>
            <person name="Lalanne C."/>
            <person name="Gautier V."/>
            <person name="Ament-Velasquez S.L."/>
            <person name="Kruys A."/>
            <person name="Hutchinson M.I."/>
            <person name="Powell A.J."/>
            <person name="Barry K."/>
            <person name="Miller A.N."/>
            <person name="Grigoriev I.V."/>
            <person name="Debuchy R."/>
            <person name="Gladieux P."/>
            <person name="Thoren M.H."/>
            <person name="Johannesson H."/>
        </authorList>
    </citation>
    <scope>NUCLEOTIDE SEQUENCE</scope>
    <source>
        <strain evidence="9">PSN309</strain>
    </source>
</reference>
<keyword evidence="3" id="KW-0223">Dioxygenase</keyword>
<feature type="domain" description="Fe2OG dioxygenase" evidence="8">
    <location>
        <begin position="125"/>
        <end position="254"/>
    </location>
</feature>
<dbReference type="GO" id="GO:0031418">
    <property type="term" value="F:L-ascorbic acid binding"/>
    <property type="evidence" value="ECO:0007669"/>
    <property type="project" value="InterPro"/>
</dbReference>
<keyword evidence="2" id="KW-0479">Metal-binding</keyword>
<dbReference type="Proteomes" id="UP001302126">
    <property type="component" value="Unassembled WGS sequence"/>
</dbReference>
<dbReference type="PANTHER" id="PTHR10869">
    <property type="entry name" value="PROLYL 4-HYDROXYLASE ALPHA SUBUNIT"/>
    <property type="match status" value="1"/>
</dbReference>
<feature type="signal peptide" evidence="7">
    <location>
        <begin position="1"/>
        <end position="22"/>
    </location>
</feature>
<dbReference type="InterPro" id="IPR006620">
    <property type="entry name" value="Pro_4_hyd_alph"/>
</dbReference>
<dbReference type="GO" id="GO:0005506">
    <property type="term" value="F:iron ion binding"/>
    <property type="evidence" value="ECO:0007669"/>
    <property type="project" value="InterPro"/>
</dbReference>
<comment type="cofactor">
    <cofactor evidence="1">
        <name>L-ascorbate</name>
        <dbReference type="ChEBI" id="CHEBI:38290"/>
    </cofactor>
</comment>
<keyword evidence="7" id="KW-0732">Signal</keyword>
<evidence type="ECO:0000256" key="1">
    <source>
        <dbReference type="ARBA" id="ARBA00001961"/>
    </source>
</evidence>
<evidence type="ECO:0000313" key="10">
    <source>
        <dbReference type="Proteomes" id="UP001302126"/>
    </source>
</evidence>
<dbReference type="GO" id="GO:0005783">
    <property type="term" value="C:endoplasmic reticulum"/>
    <property type="evidence" value="ECO:0007669"/>
    <property type="project" value="TreeGrafter"/>
</dbReference>
<evidence type="ECO:0000259" key="8">
    <source>
        <dbReference type="PROSITE" id="PS51471"/>
    </source>
</evidence>
<dbReference type="EMBL" id="MU864631">
    <property type="protein sequence ID" value="KAK4182628.1"/>
    <property type="molecule type" value="Genomic_DNA"/>
</dbReference>
<dbReference type="PANTHER" id="PTHR10869:SF246">
    <property type="entry name" value="TRANSMEMBRANE PROLYL 4-HYDROXYLASE"/>
    <property type="match status" value="1"/>
</dbReference>
<keyword evidence="4" id="KW-0560">Oxidoreductase</keyword>
<evidence type="ECO:0000256" key="5">
    <source>
        <dbReference type="ARBA" id="ARBA00023004"/>
    </source>
</evidence>
<dbReference type="GO" id="GO:0004656">
    <property type="term" value="F:procollagen-proline 4-dioxygenase activity"/>
    <property type="evidence" value="ECO:0007669"/>
    <property type="project" value="TreeGrafter"/>
</dbReference>
<sequence>MVKSSISLSALAVLASIAIATAKSEQKPLFKTNSDYTCTHPPYKVLMVSKSPLVIYVKDFLTPDERAHLLKLTENTFSRSGVTASTGHHHSVRTSQSTTPPRDALVRCIEQRALSFQGYDTPASHLEPLQLVKYGPSERYHYHTDWFTSSAHTTGQGGNRVSSFFAYVHVSNDTSGGGTNFPRLNPPESAKWCEEKIVDCDEEWENGITFLPVEGNAIYWENLGQNGRGDERTLHAGLPVLTGNKVGMNIWTREGGLPEGIRGEDL</sequence>
<evidence type="ECO:0000256" key="2">
    <source>
        <dbReference type="ARBA" id="ARBA00022723"/>
    </source>
</evidence>
<proteinExistence type="predicted"/>
<evidence type="ECO:0000256" key="6">
    <source>
        <dbReference type="SAM" id="MobiDB-lite"/>
    </source>
</evidence>
<dbReference type="Pfam" id="PF13640">
    <property type="entry name" value="2OG-FeII_Oxy_3"/>
    <property type="match status" value="1"/>
</dbReference>
<name>A0AAN6WIB5_9PEZI</name>
<gene>
    <name evidence="9" type="ORF">QBC35DRAFT_395590</name>
</gene>
<comment type="caution">
    <text evidence="9">The sequence shown here is derived from an EMBL/GenBank/DDBJ whole genome shotgun (WGS) entry which is preliminary data.</text>
</comment>
<dbReference type="InterPro" id="IPR045054">
    <property type="entry name" value="P4HA-like"/>
</dbReference>
<dbReference type="SMART" id="SM00702">
    <property type="entry name" value="P4Hc"/>
    <property type="match status" value="1"/>
</dbReference>
<evidence type="ECO:0000313" key="9">
    <source>
        <dbReference type="EMBL" id="KAK4182628.1"/>
    </source>
</evidence>
<feature type="region of interest" description="Disordered" evidence="6">
    <location>
        <begin position="81"/>
        <end position="101"/>
    </location>
</feature>
<dbReference type="Gene3D" id="2.60.120.620">
    <property type="entry name" value="q2cbj1_9rhob like domain"/>
    <property type="match status" value="1"/>
</dbReference>
<evidence type="ECO:0000256" key="4">
    <source>
        <dbReference type="ARBA" id="ARBA00023002"/>
    </source>
</evidence>
<keyword evidence="10" id="KW-1185">Reference proteome</keyword>
<evidence type="ECO:0000256" key="7">
    <source>
        <dbReference type="SAM" id="SignalP"/>
    </source>
</evidence>
<protein>
    <recommendedName>
        <fullName evidence="8">Fe2OG dioxygenase domain-containing protein</fullName>
    </recommendedName>
</protein>
<evidence type="ECO:0000256" key="3">
    <source>
        <dbReference type="ARBA" id="ARBA00022964"/>
    </source>
</evidence>
<reference evidence="9" key="1">
    <citation type="journal article" date="2023" name="Mol. Phylogenet. Evol.">
        <title>Genome-scale phylogeny and comparative genomics of the fungal order Sordariales.</title>
        <authorList>
            <person name="Hensen N."/>
            <person name="Bonometti L."/>
            <person name="Westerberg I."/>
            <person name="Brannstrom I.O."/>
            <person name="Guillou S."/>
            <person name="Cros-Aarteil S."/>
            <person name="Calhoun S."/>
            <person name="Haridas S."/>
            <person name="Kuo A."/>
            <person name="Mondo S."/>
            <person name="Pangilinan J."/>
            <person name="Riley R."/>
            <person name="LaButti K."/>
            <person name="Andreopoulos B."/>
            <person name="Lipzen A."/>
            <person name="Chen C."/>
            <person name="Yan M."/>
            <person name="Daum C."/>
            <person name="Ng V."/>
            <person name="Clum A."/>
            <person name="Steindorff A."/>
            <person name="Ohm R.A."/>
            <person name="Martin F."/>
            <person name="Silar P."/>
            <person name="Natvig D.O."/>
            <person name="Lalanne C."/>
            <person name="Gautier V."/>
            <person name="Ament-Velasquez S.L."/>
            <person name="Kruys A."/>
            <person name="Hutchinson M.I."/>
            <person name="Powell A.J."/>
            <person name="Barry K."/>
            <person name="Miller A.N."/>
            <person name="Grigoriev I.V."/>
            <person name="Debuchy R."/>
            <person name="Gladieux P."/>
            <person name="Hiltunen Thoren M."/>
            <person name="Johannesson H."/>
        </authorList>
    </citation>
    <scope>NUCLEOTIDE SEQUENCE</scope>
    <source>
        <strain evidence="9">PSN309</strain>
    </source>
</reference>
<organism evidence="9 10">
    <name type="scientific">Podospora australis</name>
    <dbReference type="NCBI Taxonomy" id="1536484"/>
    <lineage>
        <taxon>Eukaryota</taxon>
        <taxon>Fungi</taxon>
        <taxon>Dikarya</taxon>
        <taxon>Ascomycota</taxon>
        <taxon>Pezizomycotina</taxon>
        <taxon>Sordariomycetes</taxon>
        <taxon>Sordariomycetidae</taxon>
        <taxon>Sordariales</taxon>
        <taxon>Podosporaceae</taxon>
        <taxon>Podospora</taxon>
    </lineage>
</organism>
<dbReference type="PROSITE" id="PS51471">
    <property type="entry name" value="FE2OG_OXY"/>
    <property type="match status" value="1"/>
</dbReference>
<keyword evidence="5" id="KW-0408">Iron</keyword>
<feature type="chain" id="PRO_5043030262" description="Fe2OG dioxygenase domain-containing protein" evidence="7">
    <location>
        <begin position="23"/>
        <end position="266"/>
    </location>
</feature>